<dbReference type="GO" id="GO:0005096">
    <property type="term" value="F:GTPase activator activity"/>
    <property type="evidence" value="ECO:0007669"/>
    <property type="project" value="UniProtKB-KW"/>
</dbReference>
<dbReference type="Gene3D" id="3.30.40.10">
    <property type="entry name" value="Zinc/RING finger domain, C3HC4 (zinc finger)"/>
    <property type="match status" value="1"/>
</dbReference>
<keyword evidence="10 15" id="KW-1133">Transmembrane helix</keyword>
<dbReference type="Proteomes" id="UP000886611">
    <property type="component" value="Unassembled WGS sequence"/>
</dbReference>
<dbReference type="Gene3D" id="2.30.29.30">
    <property type="entry name" value="Pleckstrin-homology domain (PH domain)/Phosphotyrosine-binding domain (PTB)"/>
    <property type="match status" value="2"/>
</dbReference>
<dbReference type="FunFam" id="2.30.29.30:FF:000259">
    <property type="entry name" value="TBC1 domain family member 8"/>
    <property type="match status" value="1"/>
</dbReference>
<dbReference type="Gene3D" id="1.10.238.10">
    <property type="entry name" value="EF-hand"/>
    <property type="match status" value="1"/>
</dbReference>
<dbReference type="CDD" id="cd13349">
    <property type="entry name" value="PH-GRAM1_TBC1D8"/>
    <property type="match status" value="1"/>
</dbReference>
<feature type="domain" description="EF-hand" evidence="18">
    <location>
        <begin position="1198"/>
        <end position="1233"/>
    </location>
</feature>
<dbReference type="SMART" id="SM00184">
    <property type="entry name" value="RING"/>
    <property type="match status" value="1"/>
</dbReference>
<dbReference type="InterPro" id="IPR036009">
    <property type="entry name" value="TBC1D8_PH-GRAM1"/>
</dbReference>
<dbReference type="GO" id="GO:0016020">
    <property type="term" value="C:membrane"/>
    <property type="evidence" value="ECO:0007669"/>
    <property type="project" value="UniProtKB-SubCell"/>
</dbReference>
<evidence type="ECO:0000256" key="3">
    <source>
        <dbReference type="ARBA" id="ARBA00022468"/>
    </source>
</evidence>
<gene>
    <name evidence="19" type="primary">Tbc1d8</name>
    <name evidence="19" type="ORF">GTO96_0012934</name>
</gene>
<dbReference type="Pfam" id="PF00566">
    <property type="entry name" value="RabGAP-TBC"/>
    <property type="match status" value="1"/>
</dbReference>
<dbReference type="InterPro" id="IPR000195">
    <property type="entry name" value="Rab-GAP-TBC_dom"/>
</dbReference>
<feature type="domain" description="RING-type" evidence="17">
    <location>
        <begin position="281"/>
        <end position="322"/>
    </location>
</feature>
<evidence type="ECO:0000259" key="18">
    <source>
        <dbReference type="PROSITE" id="PS50222"/>
    </source>
</evidence>
<evidence type="ECO:0000256" key="15">
    <source>
        <dbReference type="SAM" id="Phobius"/>
    </source>
</evidence>
<evidence type="ECO:0000256" key="9">
    <source>
        <dbReference type="ARBA" id="ARBA00022833"/>
    </source>
</evidence>
<dbReference type="InterPro" id="IPR011992">
    <property type="entry name" value="EF-hand-dom_pair"/>
</dbReference>
<feature type="region of interest" description="Disordered" evidence="14">
    <location>
        <begin position="360"/>
        <end position="392"/>
    </location>
</feature>
<evidence type="ECO:0000256" key="6">
    <source>
        <dbReference type="ARBA" id="ARBA00022723"/>
    </source>
</evidence>
<dbReference type="FunFam" id="1.10.238.10:FF:000119">
    <property type="entry name" value="TBC1 domain family member 9"/>
    <property type="match status" value="1"/>
</dbReference>
<proteinExistence type="predicted"/>
<keyword evidence="7" id="KW-0677">Repeat</keyword>
<accession>A0A8X7WUI2</accession>
<dbReference type="SUPFAM" id="SSF47923">
    <property type="entry name" value="Ypt/Rab-GAP domain of gyp1p"/>
    <property type="match status" value="2"/>
</dbReference>
<evidence type="ECO:0000256" key="11">
    <source>
        <dbReference type="ARBA" id="ARBA00023136"/>
    </source>
</evidence>
<dbReference type="FunFam" id="3.30.40.10:FF:000009">
    <property type="entry name" value="E3 ubiquitin-protein ligase RNF130"/>
    <property type="match status" value="1"/>
</dbReference>
<feature type="compositionally biased region" description="Polar residues" evidence="14">
    <location>
        <begin position="367"/>
        <end position="377"/>
    </location>
</feature>
<evidence type="ECO:0000313" key="19">
    <source>
        <dbReference type="EMBL" id="KAG2456607.1"/>
    </source>
</evidence>
<comment type="caution">
    <text evidence="19">The sequence shown here is derived from an EMBL/GenBank/DDBJ whole genome shotgun (WGS) entry which is preliminary data.</text>
</comment>
<evidence type="ECO:0000256" key="12">
    <source>
        <dbReference type="ARBA" id="ARBA00067411"/>
    </source>
</evidence>
<dbReference type="Gene3D" id="1.10.472.80">
    <property type="entry name" value="Ypt/Rab-GAP domain of gyp1p, domain 3"/>
    <property type="match status" value="1"/>
</dbReference>
<dbReference type="GO" id="GO:0005829">
    <property type="term" value="C:cytosol"/>
    <property type="evidence" value="ECO:0007669"/>
    <property type="project" value="UniProtKB-SubCell"/>
</dbReference>
<dbReference type="SUPFAM" id="SSF47473">
    <property type="entry name" value="EF-hand"/>
    <property type="match status" value="1"/>
</dbReference>
<dbReference type="GO" id="GO:0005509">
    <property type="term" value="F:calcium ion binding"/>
    <property type="evidence" value="ECO:0007669"/>
    <property type="project" value="InterPro"/>
</dbReference>
<evidence type="ECO:0000259" key="16">
    <source>
        <dbReference type="PROSITE" id="PS50086"/>
    </source>
</evidence>
<dbReference type="FunFam" id="1.10.472.80:FF:000023">
    <property type="entry name" value="TBC1 domain family member 8B"/>
    <property type="match status" value="1"/>
</dbReference>
<dbReference type="FunFam" id="3.50.30.30:FF:000003">
    <property type="entry name" value="E3 ubiquitin-protein ligase RNF128"/>
    <property type="match status" value="1"/>
</dbReference>
<evidence type="ECO:0000256" key="4">
    <source>
        <dbReference type="ARBA" id="ARBA00022490"/>
    </source>
</evidence>
<dbReference type="GO" id="GO:0003094">
    <property type="term" value="P:glomerular filtration"/>
    <property type="evidence" value="ECO:0007669"/>
    <property type="project" value="UniProtKB-ARBA"/>
</dbReference>
<dbReference type="FunFam" id="2.30.29.30:FF:000013">
    <property type="entry name" value="Putative TBC1 domain family member 8B"/>
    <property type="match status" value="1"/>
</dbReference>
<keyword evidence="6" id="KW-0479">Metal-binding</keyword>
<feature type="non-terminal residue" evidence="19">
    <location>
        <position position="1"/>
    </location>
</feature>
<evidence type="ECO:0000256" key="13">
    <source>
        <dbReference type="PROSITE-ProRule" id="PRU00175"/>
    </source>
</evidence>
<dbReference type="Gene3D" id="1.10.8.270">
    <property type="entry name" value="putative rabgap domain of human tbc1 domain family member 14 like domains"/>
    <property type="match status" value="1"/>
</dbReference>
<protein>
    <recommendedName>
        <fullName evidence="12">TBC1 domain family member 8B</fullName>
    </recommendedName>
</protein>
<keyword evidence="11 15" id="KW-0472">Membrane</keyword>
<dbReference type="InterPro" id="IPR046450">
    <property type="entry name" value="PA_dom_sf"/>
</dbReference>
<dbReference type="SMART" id="SM00164">
    <property type="entry name" value="TBC"/>
    <property type="match status" value="1"/>
</dbReference>
<sequence>MRDALLVTCSSVKTSSSPSMSWRLWRYFLAYLYLAQLFLKQSSCRSLEWHTAFVSTTYLDPDSNVTVSEHTESGRYGDSSPKDTVQGYVGIPRTIKDMEGCDASADYYVPSLGGADLPESWIALVARGSCTFKDKVLNAARKNAVAVVIYNEARLGNATVPMSHIGTGSTVVVMVGYPKGIEILEIVRRGIPVRMSISVGTRHVQEFLSGQSVVFVTIAFIAMMIISLAWLIFYYIQRYLYAGSQFGNQNNRKETKKAISQLLLHTVKRGDKEIDVDLENCAVCIETYKPKDVVRILPCKHVFHRTCIDPWLLDHRTCPMCKLDVIKALGFLVDTEEVLEVAIPDSLQDSVTIGSVSASLQEDADNEASTSSTPSQQEAQLEREPVEEAEESVALLDENQRCEMKRDKGASLEEINHHWEWLAQNLLHTLSVFDNKEDIASFVNGKVKGLIAEETRSKQAEQEEDPEKFREALVKFETRFSLPSAEKLVTHYSCCCWKGRVPRQGWLYLSINHLCFYSFLLGKEVKLVAPWADVTKLERTSTSFITDNIRVTTRSKERDFSMFLNIEEAFRIMEQLADITIRRLLDNEVFELDQSLQEPAHITKRVLEERAQKEYFRAMFRLPHQERLQGVIDCSLWTPFNRSHTAGTMYMSDSFVCFTSREDGACILIIPFREVISVEKMENTSHLPNPIIISIRSKKAFQFIEIKRRDSLVEAILQQLESVRSKDRVCHKSPSKALISPLPYYSIYYDSISTDDETIEPAGNKNRHSLNEEALMSVFHHAEPQTSDSKFKMEQVKERLWQDHFSEYGRGICMFRTEKIRKLVAMGIPESLRGELWQTFSNSLSDLSSHPEYYANLVEESMGKCCLATEEIERDLHRSLPDHPAFQNETGIAALRRVLTAYAYRNPKIGYCQSMNILTSVLLLYSKEEEAFWLLVAVCEKMLPDYFNQRVIGAQVDQSVFEELIKDRLPELSEHITDLSPLSSITLSWFLTLFLSIMPFESAVNVVDCFFFDGIKAIFQLSLAVLDANVQELCESKDDGQALMILTRFLDQVKNRESPTPPVSSQQVCCEEKEAVQLETEITDLIRDSYEKFGDITVEQIECFRRRHRIRVLQAHEDTTKENTLRLVAPDISLTPEEMSDVYDLFKREHFINCYWGEHISAVQHHDPSLQYVDQYRIDRPQFTSLYHLLSPWVCGLHTDTVAHRAFRLLDKNEDSLINFREFAVFLGETKSYQEQLKQMLKDLAKDQEKSEEGLPMMTQREFIQFCKTLYSMFHEDPNENDLCQAIATVTTLLLQIGEVGQRVRSLGSYSEVSADTSESGDMAVGPSLLEDDSLFVDRNNTDRKNSQSLTLSEAEWTVTFEQILASLLTEQSLVNFFEKPLDLKNKIENAKLNQYNERINILLIK</sequence>
<dbReference type="InterPro" id="IPR001841">
    <property type="entry name" value="Znf_RING"/>
</dbReference>
<dbReference type="Gene3D" id="1.10.10.750">
    <property type="entry name" value="Ypt/Rab-GAP domain of gyp1p, domain 1"/>
    <property type="match status" value="1"/>
</dbReference>
<dbReference type="FunFam" id="1.10.8.270:FF:000002">
    <property type="entry name" value="TBC1 domain family member 9B"/>
    <property type="match status" value="1"/>
</dbReference>
<evidence type="ECO:0000256" key="10">
    <source>
        <dbReference type="ARBA" id="ARBA00022989"/>
    </source>
</evidence>
<evidence type="ECO:0000256" key="1">
    <source>
        <dbReference type="ARBA" id="ARBA00004370"/>
    </source>
</evidence>
<evidence type="ECO:0000259" key="17">
    <source>
        <dbReference type="PROSITE" id="PS50089"/>
    </source>
</evidence>
<dbReference type="PROSITE" id="PS50086">
    <property type="entry name" value="TBC_RABGAP"/>
    <property type="match status" value="1"/>
</dbReference>
<evidence type="ECO:0000256" key="14">
    <source>
        <dbReference type="SAM" id="MobiDB-lite"/>
    </source>
</evidence>
<keyword evidence="8 13" id="KW-0863">Zinc-finger</keyword>
<keyword evidence="20" id="KW-1185">Reference proteome</keyword>
<feature type="domain" description="Rab-GAP TBC" evidence="16">
    <location>
        <begin position="827"/>
        <end position="1014"/>
    </location>
</feature>
<dbReference type="InterPro" id="IPR002048">
    <property type="entry name" value="EF_hand_dom"/>
</dbReference>
<dbReference type="InterPro" id="IPR013083">
    <property type="entry name" value="Znf_RING/FYVE/PHD"/>
</dbReference>
<dbReference type="InterPro" id="IPR004182">
    <property type="entry name" value="GRAM"/>
</dbReference>
<keyword evidence="4" id="KW-0963">Cytoplasm</keyword>
<evidence type="ECO:0000256" key="2">
    <source>
        <dbReference type="ARBA" id="ARBA00004514"/>
    </source>
</evidence>
<dbReference type="InterPro" id="IPR003137">
    <property type="entry name" value="PA_domain"/>
</dbReference>
<dbReference type="SUPFAM" id="SSF52025">
    <property type="entry name" value="PA domain"/>
    <property type="match status" value="1"/>
</dbReference>
<dbReference type="PANTHER" id="PTHR47666">
    <property type="entry name" value="PROTEIN VASCULAR ASSOCIATED DEATH 1, CHLOROPLASTIC"/>
    <property type="match status" value="1"/>
</dbReference>
<dbReference type="CDD" id="cd16804">
    <property type="entry name" value="RING-H2_RNF149"/>
    <property type="match status" value="1"/>
</dbReference>
<evidence type="ECO:0000256" key="5">
    <source>
        <dbReference type="ARBA" id="ARBA00022692"/>
    </source>
</evidence>
<reference evidence="19 20" key="1">
    <citation type="journal article" date="2021" name="Cell">
        <title>Tracing the genetic footprints of vertebrate landing in non-teleost ray-finned fishes.</title>
        <authorList>
            <person name="Bi X."/>
            <person name="Wang K."/>
            <person name="Yang L."/>
            <person name="Pan H."/>
            <person name="Jiang H."/>
            <person name="Wei Q."/>
            <person name="Fang M."/>
            <person name="Yu H."/>
            <person name="Zhu C."/>
            <person name="Cai Y."/>
            <person name="He Y."/>
            <person name="Gan X."/>
            <person name="Zeng H."/>
            <person name="Yu D."/>
            <person name="Zhu Y."/>
            <person name="Jiang H."/>
            <person name="Qiu Q."/>
            <person name="Yang H."/>
            <person name="Zhang Y.E."/>
            <person name="Wang W."/>
            <person name="Zhu M."/>
            <person name="He S."/>
            <person name="Zhang G."/>
        </authorList>
    </citation>
    <scope>NUCLEOTIDE SEQUENCE [LARGE SCALE GENOMIC DNA]</scope>
    <source>
        <strain evidence="19">Bchr_013</strain>
    </source>
</reference>
<keyword evidence="9" id="KW-0862">Zinc</keyword>
<dbReference type="PROSITE" id="PS50222">
    <property type="entry name" value="EF_HAND_2"/>
    <property type="match status" value="1"/>
</dbReference>
<feature type="non-terminal residue" evidence="19">
    <location>
        <position position="1406"/>
    </location>
</feature>
<dbReference type="Pfam" id="PF02893">
    <property type="entry name" value="GRAM"/>
    <property type="match status" value="2"/>
</dbReference>
<dbReference type="PANTHER" id="PTHR47666:SF2">
    <property type="entry name" value="TBC1 DOMAIN FAMILY MEMBER 8 ISOFORM X1"/>
    <property type="match status" value="1"/>
</dbReference>
<dbReference type="GO" id="GO:0008270">
    <property type="term" value="F:zinc ion binding"/>
    <property type="evidence" value="ECO:0007669"/>
    <property type="project" value="UniProtKB-KW"/>
</dbReference>
<organism evidence="19 20">
    <name type="scientific">Polypterus senegalus</name>
    <name type="common">Senegal bichir</name>
    <dbReference type="NCBI Taxonomy" id="55291"/>
    <lineage>
        <taxon>Eukaryota</taxon>
        <taxon>Metazoa</taxon>
        <taxon>Chordata</taxon>
        <taxon>Craniata</taxon>
        <taxon>Vertebrata</taxon>
        <taxon>Euteleostomi</taxon>
        <taxon>Actinopterygii</taxon>
        <taxon>Polypteriformes</taxon>
        <taxon>Polypteridae</taxon>
        <taxon>Polypterus</taxon>
    </lineage>
</organism>
<keyword evidence="5 15" id="KW-0812">Transmembrane</keyword>
<dbReference type="PROSITE" id="PS50089">
    <property type="entry name" value="ZF_RING_2"/>
    <property type="match status" value="1"/>
</dbReference>
<dbReference type="InterPro" id="IPR035969">
    <property type="entry name" value="Rab-GAP_TBC_sf"/>
</dbReference>
<dbReference type="EMBL" id="JAATIS010008602">
    <property type="protein sequence ID" value="KAG2456607.1"/>
    <property type="molecule type" value="Genomic_DNA"/>
</dbReference>
<keyword evidence="3" id="KW-0343">GTPase activation</keyword>
<dbReference type="Pfam" id="PF02225">
    <property type="entry name" value="PA"/>
    <property type="match status" value="1"/>
</dbReference>
<evidence type="ECO:0000313" key="20">
    <source>
        <dbReference type="Proteomes" id="UP000886611"/>
    </source>
</evidence>
<dbReference type="InterPro" id="IPR042712">
    <property type="entry name" value="RNF149_RING-H2"/>
</dbReference>
<comment type="subcellular location">
    <subcellularLocation>
        <location evidence="2">Cytoplasm</location>
        <location evidence="2">Cytosol</location>
    </subcellularLocation>
    <subcellularLocation>
        <location evidence="1">Membrane</location>
    </subcellularLocation>
</comment>
<dbReference type="SMART" id="SM00568">
    <property type="entry name" value="GRAM"/>
    <property type="match status" value="2"/>
</dbReference>
<dbReference type="Pfam" id="PF13639">
    <property type="entry name" value="zf-RING_2"/>
    <property type="match status" value="1"/>
</dbReference>
<name>A0A8X7WUI2_POLSE</name>
<dbReference type="CDD" id="cd02122">
    <property type="entry name" value="PA_GRAIL_like"/>
    <property type="match status" value="1"/>
</dbReference>
<dbReference type="SUPFAM" id="SSF57850">
    <property type="entry name" value="RING/U-box"/>
    <property type="match status" value="1"/>
</dbReference>
<dbReference type="Gene3D" id="3.50.30.30">
    <property type="match status" value="1"/>
</dbReference>
<feature type="transmembrane region" description="Helical" evidence="15">
    <location>
        <begin position="212"/>
        <end position="236"/>
    </location>
</feature>
<dbReference type="InterPro" id="IPR011993">
    <property type="entry name" value="PH-like_dom_sf"/>
</dbReference>
<evidence type="ECO:0000256" key="7">
    <source>
        <dbReference type="ARBA" id="ARBA00022737"/>
    </source>
</evidence>
<evidence type="ECO:0000256" key="8">
    <source>
        <dbReference type="ARBA" id="ARBA00022771"/>
    </source>
</evidence>